<reference evidence="1" key="1">
    <citation type="submission" date="2023-11" db="EMBL/GenBank/DDBJ databases">
        <title>Gracilibacillus pellucida a moderately halophilic bacterium isolated from saline soil in Xinjiang province.</title>
        <authorList>
            <person name="Zhang Z."/>
            <person name="Tan F."/>
            <person name="Wang Y."/>
            <person name="Xia M."/>
        </authorList>
    </citation>
    <scope>NUCLEOTIDE SEQUENCE</scope>
    <source>
        <strain evidence="1">S3-1-1</strain>
    </source>
</reference>
<name>A0ACC6M281_9BACI</name>
<organism evidence="1 2">
    <name type="scientific">Gracilibacillus pellucidus</name>
    <dbReference type="NCBI Taxonomy" id="3095368"/>
    <lineage>
        <taxon>Bacteria</taxon>
        <taxon>Bacillati</taxon>
        <taxon>Bacillota</taxon>
        <taxon>Bacilli</taxon>
        <taxon>Bacillales</taxon>
        <taxon>Bacillaceae</taxon>
        <taxon>Gracilibacillus</taxon>
    </lineage>
</organism>
<evidence type="ECO:0000313" key="2">
    <source>
        <dbReference type="Proteomes" id="UP001277972"/>
    </source>
</evidence>
<dbReference type="EC" id="1.1.-.-" evidence="1"/>
<gene>
    <name evidence="1" type="ORF">SH601_03240</name>
</gene>
<dbReference type="Proteomes" id="UP001277972">
    <property type="component" value="Unassembled WGS sequence"/>
</dbReference>
<protein>
    <submittedName>
        <fullName evidence="1">NAD(P)-dependent oxidoreductase</fullName>
        <ecNumber evidence="1">1.1.-.-</ecNumber>
    </submittedName>
</protein>
<keyword evidence="2" id="KW-1185">Reference proteome</keyword>
<sequence>MQLSFIGLGNMGLPMLENLLKAGHQVTVYNRTYKEVAPSFQNQVNYASKPKEAAQQSDFIITMLSDDEAIEQVVTGENGILAGLPHDGIHLSASTISVDMAKKLTELHQQNAQHFLSATVLGRPDAAQAAKISVLLAGTKKARERALPFLEAVSQEIFIIGDRAEAGNTVKLGVNFLIASMLEALAESQLLVEKYDVDPGTFMDIVNSLFQSPVYQNYGAMMVNKQFDPAGFKMSLGRKDVQLALNAANAVDSPLPLAELIQQHFSKGVEQGYGDLDWTALIKCLEDTQK</sequence>
<dbReference type="EMBL" id="JAWZSR010000001">
    <property type="protein sequence ID" value="MDX8044990.1"/>
    <property type="molecule type" value="Genomic_DNA"/>
</dbReference>
<evidence type="ECO:0000313" key="1">
    <source>
        <dbReference type="EMBL" id="MDX8044990.1"/>
    </source>
</evidence>
<accession>A0ACC6M281</accession>
<keyword evidence="1" id="KW-0560">Oxidoreductase</keyword>
<proteinExistence type="predicted"/>
<comment type="caution">
    <text evidence="1">The sequence shown here is derived from an EMBL/GenBank/DDBJ whole genome shotgun (WGS) entry which is preliminary data.</text>
</comment>